<evidence type="ECO:0000313" key="3">
    <source>
        <dbReference type="EMBL" id="GGD87018.1"/>
    </source>
</evidence>
<reference evidence="3" key="1">
    <citation type="journal article" date="2014" name="Int. J. Syst. Evol. Microbiol.">
        <title>Complete genome sequence of Corynebacterium casei LMG S-19264T (=DSM 44701T), isolated from a smear-ripened cheese.</title>
        <authorList>
            <consortium name="US DOE Joint Genome Institute (JGI-PGF)"/>
            <person name="Walter F."/>
            <person name="Albersmeier A."/>
            <person name="Kalinowski J."/>
            <person name="Ruckert C."/>
        </authorList>
    </citation>
    <scope>NUCLEOTIDE SEQUENCE</scope>
    <source>
        <strain evidence="3">CGMCC 1.15367</strain>
    </source>
</reference>
<dbReference type="InterPro" id="IPR050472">
    <property type="entry name" value="Anth_synth/Amidotransfase"/>
</dbReference>
<dbReference type="Pfam" id="PF00117">
    <property type="entry name" value="GATase"/>
    <property type="match status" value="1"/>
</dbReference>
<dbReference type="PANTHER" id="PTHR43418:SF4">
    <property type="entry name" value="MULTIFUNCTIONAL TRYPTOPHAN BIOSYNTHESIS PROTEIN"/>
    <property type="match status" value="1"/>
</dbReference>
<organism evidence="3 4">
    <name type="scientific">Aureimonas endophytica</name>
    <dbReference type="NCBI Taxonomy" id="2027858"/>
    <lineage>
        <taxon>Bacteria</taxon>
        <taxon>Pseudomonadati</taxon>
        <taxon>Pseudomonadota</taxon>
        <taxon>Alphaproteobacteria</taxon>
        <taxon>Hyphomicrobiales</taxon>
        <taxon>Aurantimonadaceae</taxon>
        <taxon>Aureimonas</taxon>
    </lineage>
</organism>
<dbReference type="EMBL" id="BMIQ01000001">
    <property type="protein sequence ID" value="GGD87018.1"/>
    <property type="molecule type" value="Genomic_DNA"/>
</dbReference>
<dbReference type="PROSITE" id="PS51273">
    <property type="entry name" value="GATASE_TYPE_1"/>
    <property type="match status" value="1"/>
</dbReference>
<gene>
    <name evidence="3" type="primary">trpG</name>
    <name evidence="3" type="ORF">GCM10011390_02070</name>
</gene>
<evidence type="ECO:0000313" key="4">
    <source>
        <dbReference type="Proteomes" id="UP000644699"/>
    </source>
</evidence>
<proteinExistence type="predicted"/>
<dbReference type="GO" id="GO:0004049">
    <property type="term" value="F:anthranilate synthase activity"/>
    <property type="evidence" value="ECO:0007669"/>
    <property type="project" value="TreeGrafter"/>
</dbReference>
<dbReference type="InterPro" id="IPR017926">
    <property type="entry name" value="GATASE"/>
</dbReference>
<dbReference type="PRINTS" id="PR00096">
    <property type="entry name" value="GATASE"/>
</dbReference>
<name>A0A916ZC54_9HYPH</name>
<dbReference type="Gene3D" id="3.40.50.880">
    <property type="match status" value="1"/>
</dbReference>
<dbReference type="PANTHER" id="PTHR43418">
    <property type="entry name" value="MULTIFUNCTIONAL TRYPTOPHAN BIOSYNTHESIS PROTEIN-RELATED"/>
    <property type="match status" value="1"/>
</dbReference>
<sequence>MLLVIDNYDSFVFNILRYCAELGHDSRIRRNDRITLAEIERLRPSAILISPGPCSPDEAGISLDLIRAFSGRIPILGICLGHQCLGTAFGGRTVAARVPMHGRATPIRHGGDGLFAGLPDPMHVGRYHSLIVEPSAAMAEHLTVTATSPEGEVMALAHRHHPSFGVQFHPESILSEGGHALLGNFLMIAERWNHAHLA</sequence>
<evidence type="ECO:0000256" key="1">
    <source>
        <dbReference type="ARBA" id="ARBA00022962"/>
    </source>
</evidence>
<dbReference type="PRINTS" id="PR00097">
    <property type="entry name" value="ANTSNTHASEII"/>
</dbReference>
<accession>A0A916ZC54</accession>
<evidence type="ECO:0000259" key="2">
    <source>
        <dbReference type="Pfam" id="PF00117"/>
    </source>
</evidence>
<dbReference type="GO" id="GO:0005829">
    <property type="term" value="C:cytosol"/>
    <property type="evidence" value="ECO:0007669"/>
    <property type="project" value="TreeGrafter"/>
</dbReference>
<dbReference type="FunFam" id="3.40.50.880:FF:000003">
    <property type="entry name" value="Anthranilate synthase component II"/>
    <property type="match status" value="1"/>
</dbReference>
<keyword evidence="1 3" id="KW-0315">Glutamine amidotransferase</keyword>
<dbReference type="InterPro" id="IPR029062">
    <property type="entry name" value="Class_I_gatase-like"/>
</dbReference>
<dbReference type="NCBIfam" id="TIGR00566">
    <property type="entry name" value="trpG_papA"/>
    <property type="match status" value="1"/>
</dbReference>
<dbReference type="InterPro" id="IPR006221">
    <property type="entry name" value="TrpG/PapA_dom"/>
</dbReference>
<dbReference type="AlphaFoldDB" id="A0A916ZC54"/>
<dbReference type="PRINTS" id="PR00099">
    <property type="entry name" value="CPSGATASE"/>
</dbReference>
<feature type="domain" description="Glutamine amidotransferase" evidence="2">
    <location>
        <begin position="3"/>
        <end position="187"/>
    </location>
</feature>
<dbReference type="GO" id="GO:0000162">
    <property type="term" value="P:L-tryptophan biosynthetic process"/>
    <property type="evidence" value="ECO:0007669"/>
    <property type="project" value="TreeGrafter"/>
</dbReference>
<comment type="caution">
    <text evidence="3">The sequence shown here is derived from an EMBL/GenBank/DDBJ whole genome shotgun (WGS) entry which is preliminary data.</text>
</comment>
<dbReference type="SUPFAM" id="SSF52317">
    <property type="entry name" value="Class I glutamine amidotransferase-like"/>
    <property type="match status" value="1"/>
</dbReference>
<dbReference type="RefSeq" id="WP_188906378.1">
    <property type="nucleotide sequence ID" value="NZ_BMIQ01000001.1"/>
</dbReference>
<dbReference type="CDD" id="cd01743">
    <property type="entry name" value="GATase1_Anthranilate_Synthase"/>
    <property type="match status" value="1"/>
</dbReference>
<reference evidence="3" key="2">
    <citation type="submission" date="2020-09" db="EMBL/GenBank/DDBJ databases">
        <authorList>
            <person name="Sun Q."/>
            <person name="Zhou Y."/>
        </authorList>
    </citation>
    <scope>NUCLEOTIDE SEQUENCE</scope>
    <source>
        <strain evidence="3">CGMCC 1.15367</strain>
    </source>
</reference>
<dbReference type="Proteomes" id="UP000644699">
    <property type="component" value="Unassembled WGS sequence"/>
</dbReference>
<keyword evidence="4" id="KW-1185">Reference proteome</keyword>
<protein>
    <submittedName>
        <fullName evidence="3">Glutamine amidotransferase</fullName>
    </submittedName>
</protein>